<dbReference type="SUPFAM" id="SSF50129">
    <property type="entry name" value="GroES-like"/>
    <property type="match status" value="1"/>
</dbReference>
<reference evidence="3 4" key="1">
    <citation type="submission" date="2017-10" db="EMBL/GenBank/DDBJ databases">
        <title>Sequencing the genomes of 1000 actinobacteria strains.</title>
        <authorList>
            <person name="Klenk H.-P."/>
        </authorList>
    </citation>
    <scope>NUCLEOTIDE SEQUENCE [LARGE SCALE GENOMIC DNA]</scope>
    <source>
        <strain evidence="3 4">DSM 15597</strain>
    </source>
</reference>
<comment type="caution">
    <text evidence="3">The sequence shown here is derived from an EMBL/GenBank/DDBJ whole genome shotgun (WGS) entry which is preliminary data.</text>
</comment>
<sequence>MWWIPAAGTPSGWSGVDTIVDMPHAINRALRFAEFGGLEQLSLVTSERPEPGPGQIRVRVAVAGLNPVDWQILASPALAAHFGVQPPTGYGNDFAGVVDAVGAEVTRWRVGDRVFGGARARAAADYFLAAADDPRVLATPSGVTDLVAGVIDIVGRTASAVADRLRLGPDDTVLIGSAAGGVGTVLTQLAVATGARVLGSGSPDSAEVIRSLGAEPVRYGAELVSEVRRAAPSGITAAADLYGVTAATAALELGATPGRVVTIEADDPPVGAVAINGRDARPEALPELLGLVASGRLRIPVEQTFPLADYRVAIERQQQRHTRGKLALVMAEPGR</sequence>
<proteinExistence type="predicted"/>
<keyword evidence="1" id="KW-0521">NADP</keyword>
<dbReference type="Gene3D" id="3.40.50.720">
    <property type="entry name" value="NAD(P)-binding Rossmann-like Domain"/>
    <property type="match status" value="1"/>
</dbReference>
<dbReference type="Pfam" id="PF08240">
    <property type="entry name" value="ADH_N"/>
    <property type="match status" value="1"/>
</dbReference>
<dbReference type="SUPFAM" id="SSF51735">
    <property type="entry name" value="NAD(P)-binding Rossmann-fold domains"/>
    <property type="match status" value="1"/>
</dbReference>
<dbReference type="InterPro" id="IPR011032">
    <property type="entry name" value="GroES-like_sf"/>
</dbReference>
<feature type="domain" description="Enoyl reductase (ER)" evidence="2">
    <location>
        <begin position="36"/>
        <end position="328"/>
    </location>
</feature>
<dbReference type="InterPro" id="IPR013154">
    <property type="entry name" value="ADH-like_N"/>
</dbReference>
<evidence type="ECO:0000313" key="4">
    <source>
        <dbReference type="Proteomes" id="UP000226079"/>
    </source>
</evidence>
<dbReference type="InterPro" id="IPR020843">
    <property type="entry name" value="ER"/>
</dbReference>
<dbReference type="Gene3D" id="3.90.180.10">
    <property type="entry name" value="Medium-chain alcohol dehydrogenases, catalytic domain"/>
    <property type="match status" value="1"/>
</dbReference>
<evidence type="ECO:0000256" key="1">
    <source>
        <dbReference type="ARBA" id="ARBA00022857"/>
    </source>
</evidence>
<gene>
    <name evidence="3" type="ORF">ATK74_2710</name>
</gene>
<keyword evidence="4" id="KW-1185">Reference proteome</keyword>
<evidence type="ECO:0000259" key="2">
    <source>
        <dbReference type="SMART" id="SM00829"/>
    </source>
</evidence>
<organism evidence="3 4">
    <name type="scientific">Propionicimonas paludicola</name>
    <dbReference type="NCBI Taxonomy" id="185243"/>
    <lineage>
        <taxon>Bacteria</taxon>
        <taxon>Bacillati</taxon>
        <taxon>Actinomycetota</taxon>
        <taxon>Actinomycetes</taxon>
        <taxon>Propionibacteriales</taxon>
        <taxon>Nocardioidaceae</taxon>
        <taxon>Propionicimonas</taxon>
    </lineage>
</organism>
<dbReference type="Pfam" id="PF13602">
    <property type="entry name" value="ADH_zinc_N_2"/>
    <property type="match status" value="1"/>
</dbReference>
<dbReference type="Proteomes" id="UP000226079">
    <property type="component" value="Unassembled WGS sequence"/>
</dbReference>
<dbReference type="InterPro" id="IPR051603">
    <property type="entry name" value="Zinc-ADH_QOR/CCCR"/>
</dbReference>
<accession>A0A2A9CX27</accession>
<dbReference type="EMBL" id="PDJC01000001">
    <property type="protein sequence ID" value="PFG18129.1"/>
    <property type="molecule type" value="Genomic_DNA"/>
</dbReference>
<dbReference type="AlphaFoldDB" id="A0A2A9CX27"/>
<dbReference type="GO" id="GO:0016491">
    <property type="term" value="F:oxidoreductase activity"/>
    <property type="evidence" value="ECO:0007669"/>
    <property type="project" value="InterPro"/>
</dbReference>
<protein>
    <submittedName>
        <fullName evidence="3">NADPH:quinone reductase-like Zn-dependent oxidoreductase</fullName>
    </submittedName>
</protein>
<dbReference type="InterPro" id="IPR036291">
    <property type="entry name" value="NAD(P)-bd_dom_sf"/>
</dbReference>
<dbReference type="PANTHER" id="PTHR44154">
    <property type="entry name" value="QUINONE OXIDOREDUCTASE"/>
    <property type="match status" value="1"/>
</dbReference>
<evidence type="ECO:0000313" key="3">
    <source>
        <dbReference type="EMBL" id="PFG18129.1"/>
    </source>
</evidence>
<dbReference type="CDD" id="cd05289">
    <property type="entry name" value="MDR_like_2"/>
    <property type="match status" value="1"/>
</dbReference>
<name>A0A2A9CX27_9ACTN</name>
<dbReference type="PANTHER" id="PTHR44154:SF1">
    <property type="entry name" value="QUINONE OXIDOREDUCTASE"/>
    <property type="match status" value="1"/>
</dbReference>
<dbReference type="SMART" id="SM00829">
    <property type="entry name" value="PKS_ER"/>
    <property type="match status" value="1"/>
</dbReference>